<evidence type="ECO:0000313" key="3">
    <source>
        <dbReference type="Proteomes" id="UP000322530"/>
    </source>
</evidence>
<dbReference type="Proteomes" id="UP000322530">
    <property type="component" value="Unassembled WGS sequence"/>
</dbReference>
<gene>
    <name evidence="2" type="ORF">KDI_06320</name>
</gene>
<name>A0A5A5T6S1_9CHLR</name>
<comment type="caution">
    <text evidence="2">The sequence shown here is derived from an EMBL/GenBank/DDBJ whole genome shotgun (WGS) entry which is preliminary data.</text>
</comment>
<dbReference type="RefSeq" id="WP_172631825.1">
    <property type="nucleotide sequence ID" value="NZ_BIXY01000005.1"/>
</dbReference>
<protein>
    <submittedName>
        <fullName evidence="2">Uncharacterized protein</fullName>
    </submittedName>
</protein>
<keyword evidence="3" id="KW-1185">Reference proteome</keyword>
<accession>A0A5A5T6S1</accession>
<evidence type="ECO:0000313" key="2">
    <source>
        <dbReference type="EMBL" id="GCF07068.1"/>
    </source>
</evidence>
<proteinExistence type="predicted"/>
<feature type="region of interest" description="Disordered" evidence="1">
    <location>
        <begin position="1"/>
        <end position="21"/>
    </location>
</feature>
<evidence type="ECO:0000256" key="1">
    <source>
        <dbReference type="SAM" id="MobiDB-lite"/>
    </source>
</evidence>
<reference evidence="2 3" key="1">
    <citation type="submission" date="2019-01" db="EMBL/GenBank/DDBJ databases">
        <title>Draft genome sequence of Dictyobacter sp. Uno17.</title>
        <authorList>
            <person name="Wang C.M."/>
            <person name="Zheng Y."/>
            <person name="Sakai Y."/>
            <person name="Abe K."/>
            <person name="Yokota A."/>
            <person name="Yabe S."/>
        </authorList>
    </citation>
    <scope>NUCLEOTIDE SEQUENCE [LARGE SCALE GENOMIC DNA]</scope>
    <source>
        <strain evidence="2 3">Uno17</strain>
    </source>
</reference>
<dbReference type="EMBL" id="BIXY01000005">
    <property type="protein sequence ID" value="GCF07068.1"/>
    <property type="molecule type" value="Genomic_DNA"/>
</dbReference>
<organism evidence="2 3">
    <name type="scientific">Dictyobacter arantiisoli</name>
    <dbReference type="NCBI Taxonomy" id="2014874"/>
    <lineage>
        <taxon>Bacteria</taxon>
        <taxon>Bacillati</taxon>
        <taxon>Chloroflexota</taxon>
        <taxon>Ktedonobacteria</taxon>
        <taxon>Ktedonobacterales</taxon>
        <taxon>Dictyobacteraceae</taxon>
        <taxon>Dictyobacter</taxon>
    </lineage>
</organism>
<dbReference type="AlphaFoldDB" id="A0A5A5T6S1"/>
<sequence>MPNETITAKATPPIKPKSDGTLPMVSRAVQSITLFLLFKEQYDGNVSSA</sequence>